<dbReference type="RefSeq" id="XP_033445326.1">
    <property type="nucleotide sequence ID" value="XM_033597522.1"/>
</dbReference>
<sequence>MFHSTNQLIDQQEARDRSHNHHKHQVTAMTHLPADLHELSQLHSQVAAAESQLSQAELELRGVQIVRLQVPLTSRSSPDKAAREDSDASKAVADELADIEAKREVWRNASQEIARFRAERLGADDE</sequence>
<gene>
    <name evidence="3" type="ORF">M421DRAFT_8160</name>
</gene>
<name>A0A6A5RD91_9PLEO</name>
<keyword evidence="1" id="KW-0175">Coiled coil</keyword>
<organism evidence="3 4">
    <name type="scientific">Didymella exigua CBS 183.55</name>
    <dbReference type="NCBI Taxonomy" id="1150837"/>
    <lineage>
        <taxon>Eukaryota</taxon>
        <taxon>Fungi</taxon>
        <taxon>Dikarya</taxon>
        <taxon>Ascomycota</taxon>
        <taxon>Pezizomycotina</taxon>
        <taxon>Dothideomycetes</taxon>
        <taxon>Pleosporomycetidae</taxon>
        <taxon>Pleosporales</taxon>
        <taxon>Pleosporineae</taxon>
        <taxon>Didymellaceae</taxon>
        <taxon>Didymella</taxon>
    </lineage>
</organism>
<feature type="coiled-coil region" evidence="1">
    <location>
        <begin position="39"/>
        <end position="66"/>
    </location>
</feature>
<dbReference type="AlphaFoldDB" id="A0A6A5RD91"/>
<accession>A0A6A5RD91</accession>
<evidence type="ECO:0000313" key="4">
    <source>
        <dbReference type="Proteomes" id="UP000800082"/>
    </source>
</evidence>
<evidence type="ECO:0000256" key="2">
    <source>
        <dbReference type="SAM" id="MobiDB-lite"/>
    </source>
</evidence>
<dbReference type="GeneID" id="54355189"/>
<evidence type="ECO:0000256" key="1">
    <source>
        <dbReference type="SAM" id="Coils"/>
    </source>
</evidence>
<proteinExistence type="predicted"/>
<protein>
    <submittedName>
        <fullName evidence="3">Uncharacterized protein</fullName>
    </submittedName>
</protein>
<feature type="region of interest" description="Disordered" evidence="2">
    <location>
        <begin position="1"/>
        <end position="29"/>
    </location>
</feature>
<evidence type="ECO:0000313" key="3">
    <source>
        <dbReference type="EMBL" id="KAF1925074.1"/>
    </source>
</evidence>
<feature type="compositionally biased region" description="Polar residues" evidence="2">
    <location>
        <begin position="1"/>
        <end position="10"/>
    </location>
</feature>
<dbReference type="EMBL" id="ML978987">
    <property type="protein sequence ID" value="KAF1925074.1"/>
    <property type="molecule type" value="Genomic_DNA"/>
</dbReference>
<keyword evidence="4" id="KW-1185">Reference proteome</keyword>
<dbReference type="Proteomes" id="UP000800082">
    <property type="component" value="Unassembled WGS sequence"/>
</dbReference>
<reference evidence="3" key="1">
    <citation type="journal article" date="2020" name="Stud. Mycol.">
        <title>101 Dothideomycetes genomes: a test case for predicting lifestyles and emergence of pathogens.</title>
        <authorList>
            <person name="Haridas S."/>
            <person name="Albert R."/>
            <person name="Binder M."/>
            <person name="Bloem J."/>
            <person name="Labutti K."/>
            <person name="Salamov A."/>
            <person name="Andreopoulos B."/>
            <person name="Baker S."/>
            <person name="Barry K."/>
            <person name="Bills G."/>
            <person name="Bluhm B."/>
            <person name="Cannon C."/>
            <person name="Castanera R."/>
            <person name="Culley D."/>
            <person name="Daum C."/>
            <person name="Ezra D."/>
            <person name="Gonzalez J."/>
            <person name="Henrissat B."/>
            <person name="Kuo A."/>
            <person name="Liang C."/>
            <person name="Lipzen A."/>
            <person name="Lutzoni F."/>
            <person name="Magnuson J."/>
            <person name="Mondo S."/>
            <person name="Nolan M."/>
            <person name="Ohm R."/>
            <person name="Pangilinan J."/>
            <person name="Park H.-J."/>
            <person name="Ramirez L."/>
            <person name="Alfaro M."/>
            <person name="Sun H."/>
            <person name="Tritt A."/>
            <person name="Yoshinaga Y."/>
            <person name="Zwiers L.-H."/>
            <person name="Turgeon B."/>
            <person name="Goodwin S."/>
            <person name="Spatafora J."/>
            <person name="Crous P."/>
            <person name="Grigoriev I."/>
        </authorList>
    </citation>
    <scope>NUCLEOTIDE SEQUENCE</scope>
    <source>
        <strain evidence="3">CBS 183.55</strain>
    </source>
</reference>